<evidence type="ECO:0000313" key="2">
    <source>
        <dbReference type="EMBL" id="RFU66087.1"/>
    </source>
</evidence>
<feature type="transmembrane region" description="Helical" evidence="1">
    <location>
        <begin position="37"/>
        <end position="54"/>
    </location>
</feature>
<dbReference type="RefSeq" id="WP_117322254.1">
    <property type="nucleotide sequence ID" value="NZ_QVTD01000003.1"/>
</dbReference>
<reference evidence="2 3" key="1">
    <citation type="submission" date="2018-08" db="EMBL/GenBank/DDBJ databases">
        <title>Bacillus chawlae sp. nov., Bacillus glennii sp. nov., and Bacillus saganii sp. nov. Isolated from the Vehicle Assembly Building at Kennedy Space Center where the Viking Spacecraft were Assembled.</title>
        <authorList>
            <person name="Seuylemezian A."/>
            <person name="Vaishampayan P."/>
        </authorList>
    </citation>
    <scope>NUCLEOTIDE SEQUENCE [LARGE SCALE GENOMIC DNA]</scope>
    <source>
        <strain evidence="2 3">V44-8</strain>
    </source>
</reference>
<dbReference type="AlphaFoldDB" id="A0A372LIF2"/>
<sequence length="206" mass="22785">MDFLTEWITNIIIFVLLATVVDMLLPSSAMQKYAKMVIGLLLIAIIISPVLSLFNTDFDKLLAEATASFENGEQKNLGNLTEIKKKEIQASQHAYILEQMAAGLKAGAEEELMNKYEMEIQTIDLEVKNLKQPNMPEDLQKIVLKLDKAKNESGSVEVVEKIEINAGDAPYARAADLDEIKSFLAAKWSVDEGLIEIAGEGVRGEN</sequence>
<dbReference type="Pfam" id="PF09581">
    <property type="entry name" value="Spore_III_AF"/>
    <property type="match status" value="1"/>
</dbReference>
<dbReference type="InterPro" id="IPR014245">
    <property type="entry name" value="Spore_III_AF"/>
</dbReference>
<keyword evidence="1" id="KW-1133">Transmembrane helix</keyword>
<gene>
    <name evidence="2" type="primary">spoIIIAF</name>
    <name evidence="2" type="ORF">D0466_07240</name>
</gene>
<dbReference type="OrthoDB" id="2375554at2"/>
<dbReference type="EMBL" id="QVTD01000003">
    <property type="protein sequence ID" value="RFU66087.1"/>
    <property type="molecule type" value="Genomic_DNA"/>
</dbReference>
<dbReference type="Proteomes" id="UP000262939">
    <property type="component" value="Unassembled WGS sequence"/>
</dbReference>
<dbReference type="NCBIfam" id="TIGR02896">
    <property type="entry name" value="spore_III_AF"/>
    <property type="match status" value="1"/>
</dbReference>
<evidence type="ECO:0000256" key="1">
    <source>
        <dbReference type="SAM" id="Phobius"/>
    </source>
</evidence>
<accession>A0A372LIF2</accession>
<keyword evidence="1" id="KW-0812">Transmembrane</keyword>
<keyword evidence="1" id="KW-0472">Membrane</keyword>
<feature type="transmembrane region" description="Helical" evidence="1">
    <location>
        <begin position="6"/>
        <end position="25"/>
    </location>
</feature>
<keyword evidence="3" id="KW-1185">Reference proteome</keyword>
<protein>
    <submittedName>
        <fullName evidence="2">Stage III sporulation protein AF</fullName>
    </submittedName>
</protein>
<proteinExistence type="predicted"/>
<organism evidence="2 3">
    <name type="scientific">Peribacillus glennii</name>
    <dbReference type="NCBI Taxonomy" id="2303991"/>
    <lineage>
        <taxon>Bacteria</taxon>
        <taxon>Bacillati</taxon>
        <taxon>Bacillota</taxon>
        <taxon>Bacilli</taxon>
        <taxon>Bacillales</taxon>
        <taxon>Bacillaceae</taxon>
        <taxon>Peribacillus</taxon>
    </lineage>
</organism>
<evidence type="ECO:0000313" key="3">
    <source>
        <dbReference type="Proteomes" id="UP000262939"/>
    </source>
</evidence>
<name>A0A372LIF2_9BACI</name>
<comment type="caution">
    <text evidence="2">The sequence shown here is derived from an EMBL/GenBank/DDBJ whole genome shotgun (WGS) entry which is preliminary data.</text>
</comment>